<protein>
    <submittedName>
        <fullName evidence="1">Uncharacterized protein</fullName>
    </submittedName>
</protein>
<gene>
    <name evidence="1" type="ORF">SVIM_LOCUS465251</name>
</gene>
<dbReference type="AlphaFoldDB" id="A0A6N2N551"/>
<accession>A0A6N2N551</accession>
<organism evidence="1">
    <name type="scientific">Salix viminalis</name>
    <name type="common">Common osier</name>
    <name type="synonym">Basket willow</name>
    <dbReference type="NCBI Taxonomy" id="40686"/>
    <lineage>
        <taxon>Eukaryota</taxon>
        <taxon>Viridiplantae</taxon>
        <taxon>Streptophyta</taxon>
        <taxon>Embryophyta</taxon>
        <taxon>Tracheophyta</taxon>
        <taxon>Spermatophyta</taxon>
        <taxon>Magnoliopsida</taxon>
        <taxon>eudicotyledons</taxon>
        <taxon>Gunneridae</taxon>
        <taxon>Pentapetalae</taxon>
        <taxon>rosids</taxon>
        <taxon>fabids</taxon>
        <taxon>Malpighiales</taxon>
        <taxon>Salicaceae</taxon>
        <taxon>Saliceae</taxon>
        <taxon>Salix</taxon>
    </lineage>
</organism>
<dbReference type="EMBL" id="CAADRP010002140">
    <property type="protein sequence ID" value="VFU61891.1"/>
    <property type="molecule type" value="Genomic_DNA"/>
</dbReference>
<name>A0A6N2N551_SALVM</name>
<evidence type="ECO:0000313" key="1">
    <source>
        <dbReference type="EMBL" id="VFU61891.1"/>
    </source>
</evidence>
<reference evidence="1" key="1">
    <citation type="submission" date="2019-03" db="EMBL/GenBank/DDBJ databases">
        <authorList>
            <person name="Mank J."/>
            <person name="Almeida P."/>
        </authorList>
    </citation>
    <scope>NUCLEOTIDE SEQUENCE</scope>
    <source>
        <strain evidence="1">78183</strain>
    </source>
</reference>
<proteinExistence type="predicted"/>
<sequence length="89" mass="10601">MWESDRFSVGSYFAIQWILHCCWKTWTNSEENLRTLHSRQQCCEPCFCTVDHIADFHCLRIHFLNNFEIASIKLNWSSIFGQCELLVLV</sequence>